<evidence type="ECO:0000313" key="2">
    <source>
        <dbReference type="EMBL" id="GLC25058.1"/>
    </source>
</evidence>
<keyword evidence="3" id="KW-1185">Reference proteome</keyword>
<proteinExistence type="predicted"/>
<accession>A0AA37QFY5</accession>
<comment type="caution">
    <text evidence="2">The sequence shown here is derived from an EMBL/GenBank/DDBJ whole genome shotgun (WGS) entry which is preliminary data.</text>
</comment>
<gene>
    <name evidence="2" type="ORF">rosag_15710</name>
</gene>
<name>A0AA37QFY5_9BACT</name>
<reference evidence="2" key="1">
    <citation type="submission" date="2022-08" db="EMBL/GenBank/DDBJ databases">
        <title>Draft genome sequencing of Roseisolibacter agri AW1220.</title>
        <authorList>
            <person name="Tobiishi Y."/>
            <person name="Tonouchi A."/>
        </authorList>
    </citation>
    <scope>NUCLEOTIDE SEQUENCE</scope>
    <source>
        <strain evidence="2">AW1220</strain>
    </source>
</reference>
<dbReference type="Proteomes" id="UP001161325">
    <property type="component" value="Unassembled WGS sequence"/>
</dbReference>
<dbReference type="EMBL" id="BRXS01000002">
    <property type="protein sequence ID" value="GLC25058.1"/>
    <property type="molecule type" value="Genomic_DNA"/>
</dbReference>
<dbReference type="Pfam" id="PF13550">
    <property type="entry name" value="Phage-tail_3"/>
    <property type="match status" value="1"/>
</dbReference>
<protein>
    <recommendedName>
        <fullName evidence="1">Tip attachment protein J domain-containing protein</fullName>
    </recommendedName>
</protein>
<sequence length="749" mass="78282">MPAFLVAFAVNVSLALLSSSLQSLTRRDPKAPTPEKPRVQSGDPLPLIFGTVKMPCRVVDWWGAHQEDVNEGQRAFLNLVGRQATKAHRYKVSMVTVLGYGTIHAVSDLIVDGKSVAAVGTRRVLSEFDPADGRIEYATVPALQGGIGGGGVGTLTLTAPNMLGGTDGNGGVQGTVHIRGGRGGASPVPYYDTRYAGATDTTLAPDWRHFAYLVFEDTWLGNSPVLPSLHAVVSRWPGTIGEGDNGDAGIGGILAELISDPHRGCGYPRSELGSSFGLPTTAWGYGLSFTVEAHTPAETVLRDVLRAADAVLYTDPVTGLLEVCAHRGPGFGGFQWGTLAGLLDLNPSNTLACEWTAPEPASRFNQVRLAYVDRAQGFTRQVVTATHGPRVAADGEIIAIDIDMPMIGREAVARRVAERELRAQVLPLGKATLKCTRAAAGLRPGSVFRLNRPELQLTDVVMRVLDVDLGAPGDEHVVVDAIQDHYALGVSGITTAVTERSPSPTPAAGVETPIVNEYTSQTATVGTLTLSVQDPQERVTAVEVATQSGRGAVSAWMDATAITGSRYTGIVTLDPLNASRIAWRVTYTAPGSGGADEERVIEGVVAFDPAQSLPAPALSYAWTGADSVLVTAEMPSGVTLAGVRLVADDTDPPTAGEVAAAALDAAAPYALAVTGIGTGESVYVAARAETSGGAVTSPLARLTITRPGVSGSEGSGALAFVTYRGPNLDDPPEIVYDRATGEPILYREL</sequence>
<organism evidence="2 3">
    <name type="scientific">Roseisolibacter agri</name>
    <dbReference type="NCBI Taxonomy" id="2014610"/>
    <lineage>
        <taxon>Bacteria</taxon>
        <taxon>Pseudomonadati</taxon>
        <taxon>Gemmatimonadota</taxon>
        <taxon>Gemmatimonadia</taxon>
        <taxon>Gemmatimonadales</taxon>
        <taxon>Gemmatimonadaceae</taxon>
        <taxon>Roseisolibacter</taxon>
    </lineage>
</organism>
<evidence type="ECO:0000259" key="1">
    <source>
        <dbReference type="Pfam" id="PF13550"/>
    </source>
</evidence>
<dbReference type="AlphaFoldDB" id="A0AA37QFY5"/>
<feature type="domain" description="Tip attachment protein J" evidence="1">
    <location>
        <begin position="358"/>
        <end position="460"/>
    </location>
</feature>
<evidence type="ECO:0000313" key="3">
    <source>
        <dbReference type="Proteomes" id="UP001161325"/>
    </source>
</evidence>
<dbReference type="RefSeq" id="WP_284349499.1">
    <property type="nucleotide sequence ID" value="NZ_BRXS01000002.1"/>
</dbReference>
<dbReference type="InterPro" id="IPR032876">
    <property type="entry name" value="J_dom"/>
</dbReference>